<reference evidence="1 2" key="1">
    <citation type="submission" date="2020-04" db="EMBL/GenBank/DDBJ databases">
        <title>Chryseobacterium sp. RP-3-3 sp. nov., isolated from Jeju soil.</title>
        <authorList>
            <person name="Dahal R.H."/>
        </authorList>
    </citation>
    <scope>NUCLEOTIDE SEQUENCE [LARGE SCALE GENOMIC DNA]</scope>
    <source>
        <strain evidence="1 2">RP-3-3</strain>
    </source>
</reference>
<keyword evidence="2" id="KW-1185">Reference proteome</keyword>
<organism evidence="1 2">
    <name type="scientific">Chryseobacterium antibioticum</name>
    <dbReference type="NCBI Taxonomy" id="2728847"/>
    <lineage>
        <taxon>Bacteria</taxon>
        <taxon>Pseudomonadati</taxon>
        <taxon>Bacteroidota</taxon>
        <taxon>Flavobacteriia</taxon>
        <taxon>Flavobacteriales</taxon>
        <taxon>Weeksellaceae</taxon>
        <taxon>Chryseobacterium group</taxon>
        <taxon>Chryseobacterium</taxon>
    </lineage>
</organism>
<dbReference type="EMBL" id="JABBGI010000016">
    <property type="protein sequence ID" value="NML70805.1"/>
    <property type="molecule type" value="Genomic_DNA"/>
</dbReference>
<comment type="caution">
    <text evidence="1">The sequence shown here is derived from an EMBL/GenBank/DDBJ whole genome shotgun (WGS) entry which is preliminary data.</text>
</comment>
<dbReference type="RefSeq" id="WP_169235323.1">
    <property type="nucleotide sequence ID" value="NZ_JABBGI010000016.1"/>
</dbReference>
<evidence type="ECO:0000313" key="2">
    <source>
        <dbReference type="Proteomes" id="UP000544054"/>
    </source>
</evidence>
<dbReference type="AlphaFoldDB" id="A0A7Y0AP45"/>
<gene>
    <name evidence="1" type="ORF">HHL23_13515</name>
</gene>
<name>A0A7Y0AP45_9FLAO</name>
<sequence length="278" mass="32779">MSNCWICGELANSKEHKFKASDIKRALGKKFEAYLFNGKNVQSFTSYKDDLIQFPKAICIDCNNNKTRKHDDAYDEFVKYAYTNQQKILRDRIIDFQDVYGDELWLEKKIDLYRYYAKHAGCKVFTSEFEFDLTNVSKFILGKDVCRDFVLKFELKQAIEILIKVTNEMGKYTHLYNSETIAYNVGNELIFGGWTTNNFITSNWVIGKDISDEDYLRMYQEKESVLLTDSKFPITNQNDNNKFSKIGFMNDIHIKYENGYNNTPENKINFFERLIENN</sequence>
<dbReference type="Proteomes" id="UP000544054">
    <property type="component" value="Unassembled WGS sequence"/>
</dbReference>
<proteinExistence type="predicted"/>
<evidence type="ECO:0000313" key="1">
    <source>
        <dbReference type="EMBL" id="NML70805.1"/>
    </source>
</evidence>
<protein>
    <submittedName>
        <fullName evidence="1">Uncharacterized protein</fullName>
    </submittedName>
</protein>
<accession>A0A7Y0AP45</accession>